<feature type="transmembrane region" description="Helical" evidence="2">
    <location>
        <begin position="15"/>
        <end position="38"/>
    </location>
</feature>
<feature type="compositionally biased region" description="Basic and acidic residues" evidence="1">
    <location>
        <begin position="56"/>
        <end position="77"/>
    </location>
</feature>
<gene>
    <name evidence="3" type="ORF">J8273_0311</name>
</gene>
<evidence type="ECO:0000313" key="3">
    <source>
        <dbReference type="EMBL" id="KAG9395093.1"/>
    </source>
</evidence>
<evidence type="ECO:0000256" key="1">
    <source>
        <dbReference type="SAM" id="MobiDB-lite"/>
    </source>
</evidence>
<keyword evidence="2" id="KW-0812">Transmembrane</keyword>
<evidence type="ECO:0000313" key="4">
    <source>
        <dbReference type="Proteomes" id="UP000717585"/>
    </source>
</evidence>
<keyword evidence="2" id="KW-1133">Transmembrane helix</keyword>
<name>A0A8J6E2U2_9EUKA</name>
<keyword evidence="2" id="KW-0472">Membrane</keyword>
<accession>A0A8J6E2U2</accession>
<organism evidence="3 4">
    <name type="scientific">Carpediemonas membranifera</name>
    <dbReference type="NCBI Taxonomy" id="201153"/>
    <lineage>
        <taxon>Eukaryota</taxon>
        <taxon>Metamonada</taxon>
        <taxon>Carpediemonas-like organisms</taxon>
        <taxon>Carpediemonas</taxon>
    </lineage>
</organism>
<evidence type="ECO:0000256" key="2">
    <source>
        <dbReference type="SAM" id="Phobius"/>
    </source>
</evidence>
<reference evidence="3" key="1">
    <citation type="submission" date="2021-05" db="EMBL/GenBank/DDBJ databases">
        <title>A free-living protist that lacks canonical eukaryotic 1 DNA replication and segregation systems.</title>
        <authorList>
            <person name="Salas-Leiva D.E."/>
            <person name="Tromer E.C."/>
            <person name="Curtis B.A."/>
            <person name="Jerlstrom-Hultqvist J."/>
            <person name="Kolisko M."/>
            <person name="Yi Z."/>
            <person name="Salas-Leiva J.S."/>
            <person name="Gallot-Lavallee L."/>
            <person name="Kops G.J.P.L."/>
            <person name="Archibald J.M."/>
            <person name="Simpson A.G.B."/>
            <person name="Roger A.J."/>
        </authorList>
    </citation>
    <scope>NUCLEOTIDE SEQUENCE</scope>
    <source>
        <strain evidence="3">BICM</strain>
    </source>
</reference>
<sequence length="111" mass="12623">MPASDSHEWLTKIHFTWKIGFLLSLPVLYLFVMLFVVYKVVGKERILSVHAEAVAKKKEENEKADAETRQKREEKRLVKQQKIFGKKTKGKTTSDPAGKATAGNHEAKKAK</sequence>
<keyword evidence="4" id="KW-1185">Reference proteome</keyword>
<dbReference type="EMBL" id="JAHDYR010000012">
    <property type="protein sequence ID" value="KAG9395093.1"/>
    <property type="molecule type" value="Genomic_DNA"/>
</dbReference>
<comment type="caution">
    <text evidence="3">The sequence shown here is derived from an EMBL/GenBank/DDBJ whole genome shotgun (WGS) entry which is preliminary data.</text>
</comment>
<proteinExistence type="predicted"/>
<dbReference type="AlphaFoldDB" id="A0A8J6E2U2"/>
<feature type="region of interest" description="Disordered" evidence="1">
    <location>
        <begin position="56"/>
        <end position="111"/>
    </location>
</feature>
<protein>
    <submittedName>
        <fullName evidence="3">Uncharacterized protein</fullName>
    </submittedName>
</protein>
<dbReference type="Proteomes" id="UP000717585">
    <property type="component" value="Unassembled WGS sequence"/>
</dbReference>